<protein>
    <recommendedName>
        <fullName evidence="2">Prephenate/arogenate dehydrogenase domain-containing protein</fullName>
    </recommendedName>
</protein>
<dbReference type="PANTHER" id="PTHR21363">
    <property type="entry name" value="PREPHENATE DEHYDROGENASE"/>
    <property type="match status" value="1"/>
</dbReference>
<organism evidence="3">
    <name type="scientific">marine metagenome</name>
    <dbReference type="NCBI Taxonomy" id="408172"/>
    <lineage>
        <taxon>unclassified sequences</taxon>
        <taxon>metagenomes</taxon>
        <taxon>ecological metagenomes</taxon>
    </lineage>
</organism>
<dbReference type="InterPro" id="IPR050812">
    <property type="entry name" value="Preph/Arog_dehydrog"/>
</dbReference>
<dbReference type="PROSITE" id="PS51176">
    <property type="entry name" value="PDH_ADH"/>
    <property type="match status" value="1"/>
</dbReference>
<dbReference type="AlphaFoldDB" id="A0A381UV09"/>
<dbReference type="SUPFAM" id="SSF51735">
    <property type="entry name" value="NAD(P)-binding Rossmann-fold domains"/>
    <property type="match status" value="1"/>
</dbReference>
<feature type="domain" description="Prephenate/arogenate dehydrogenase" evidence="2">
    <location>
        <begin position="67"/>
        <end position="354"/>
    </location>
</feature>
<dbReference type="SUPFAM" id="SSF48179">
    <property type="entry name" value="6-phosphogluconate dehydrogenase C-terminal domain-like"/>
    <property type="match status" value="1"/>
</dbReference>
<dbReference type="Pfam" id="PF02153">
    <property type="entry name" value="PDH_N"/>
    <property type="match status" value="1"/>
</dbReference>
<name>A0A381UV09_9ZZZZ</name>
<sequence length="354" mass="37463">VDFAVAFFFAGMIFVSVRPPNLVRPNWVWCVTGHPTRRQCGAPFFARFPTLLDSRRLRQFNTRVPLDKLTIIGAGLLGGSIGLAARARGLARRVSALVRRPESLAECQALGIANEVTLDPAEAVAGADLVVLCTPISGMAGLAKRTLPDLKPGTVITDVGSTKQQLVAELTPLCAGAGARFVGSHPMAGSDQTGPSAARADLFDGTVCVVTPTSDTDADALATVNDFWAGLGSRPVVMPADTHDRLVARCSHLPHLLASALAGRVLDPAHGEQQAQLCATGFRDMTRLAAGSPVMWRDIVGSNRDNILAAIDEFADELGQLRGLIAGDSPETIEAWLERAKAARDNWNNSADAD</sequence>
<keyword evidence="1" id="KW-0560">Oxidoreductase</keyword>
<reference evidence="3" key="1">
    <citation type="submission" date="2018-05" db="EMBL/GenBank/DDBJ databases">
        <authorList>
            <person name="Lanie J.A."/>
            <person name="Ng W.-L."/>
            <person name="Kazmierczak K.M."/>
            <person name="Andrzejewski T.M."/>
            <person name="Davidsen T.M."/>
            <person name="Wayne K.J."/>
            <person name="Tettelin H."/>
            <person name="Glass J.I."/>
            <person name="Rusch D."/>
            <person name="Podicherti R."/>
            <person name="Tsui H.-C.T."/>
            <person name="Winkler M.E."/>
        </authorList>
    </citation>
    <scope>NUCLEOTIDE SEQUENCE</scope>
</reference>
<dbReference type="Pfam" id="PF20463">
    <property type="entry name" value="PDH_C"/>
    <property type="match status" value="1"/>
</dbReference>
<dbReference type="GO" id="GO:0008977">
    <property type="term" value="F:prephenate dehydrogenase (NAD+) activity"/>
    <property type="evidence" value="ECO:0007669"/>
    <property type="project" value="InterPro"/>
</dbReference>
<feature type="non-terminal residue" evidence="3">
    <location>
        <position position="1"/>
    </location>
</feature>
<dbReference type="EMBL" id="UINC01007104">
    <property type="protein sequence ID" value="SVA31428.1"/>
    <property type="molecule type" value="Genomic_DNA"/>
</dbReference>
<dbReference type="InterPro" id="IPR003099">
    <property type="entry name" value="Prephen_DH"/>
</dbReference>
<proteinExistence type="predicted"/>
<dbReference type="GO" id="GO:0070403">
    <property type="term" value="F:NAD+ binding"/>
    <property type="evidence" value="ECO:0007669"/>
    <property type="project" value="InterPro"/>
</dbReference>
<gene>
    <name evidence="3" type="ORF">METZ01_LOCUS84282</name>
</gene>
<dbReference type="InterPro" id="IPR046825">
    <property type="entry name" value="PDH_C"/>
</dbReference>
<dbReference type="Gene3D" id="1.10.3660.10">
    <property type="entry name" value="6-phosphogluconate dehydrogenase C-terminal like domain"/>
    <property type="match status" value="1"/>
</dbReference>
<evidence type="ECO:0000256" key="1">
    <source>
        <dbReference type="ARBA" id="ARBA00023002"/>
    </source>
</evidence>
<dbReference type="GO" id="GO:0006571">
    <property type="term" value="P:tyrosine biosynthetic process"/>
    <property type="evidence" value="ECO:0007669"/>
    <property type="project" value="InterPro"/>
</dbReference>
<dbReference type="GO" id="GO:0004665">
    <property type="term" value="F:prephenate dehydrogenase (NADP+) activity"/>
    <property type="evidence" value="ECO:0007669"/>
    <property type="project" value="InterPro"/>
</dbReference>
<accession>A0A381UV09</accession>
<dbReference type="InterPro" id="IPR046826">
    <property type="entry name" value="PDH_N"/>
</dbReference>
<dbReference type="Gene3D" id="3.40.50.720">
    <property type="entry name" value="NAD(P)-binding Rossmann-like Domain"/>
    <property type="match status" value="1"/>
</dbReference>
<evidence type="ECO:0000259" key="2">
    <source>
        <dbReference type="PROSITE" id="PS51176"/>
    </source>
</evidence>
<dbReference type="InterPro" id="IPR008927">
    <property type="entry name" value="6-PGluconate_DH-like_C_sf"/>
</dbReference>
<dbReference type="FunFam" id="3.40.50.720:FF:000208">
    <property type="entry name" value="Prephenate dehydrogenase"/>
    <property type="match status" value="1"/>
</dbReference>
<dbReference type="InterPro" id="IPR036291">
    <property type="entry name" value="NAD(P)-bd_dom_sf"/>
</dbReference>
<dbReference type="PANTHER" id="PTHR21363:SF0">
    <property type="entry name" value="PREPHENATE DEHYDROGENASE [NADP(+)]"/>
    <property type="match status" value="1"/>
</dbReference>
<evidence type="ECO:0000313" key="3">
    <source>
        <dbReference type="EMBL" id="SVA31428.1"/>
    </source>
</evidence>